<keyword evidence="2" id="KW-1003">Cell membrane</keyword>
<dbReference type="PROSITE" id="PS50112">
    <property type="entry name" value="PAS"/>
    <property type="match status" value="1"/>
</dbReference>
<feature type="transmembrane region" description="Helical" evidence="7">
    <location>
        <begin position="197"/>
        <end position="218"/>
    </location>
</feature>
<dbReference type="PROSITE" id="PS50113">
    <property type="entry name" value="PAC"/>
    <property type="match status" value="1"/>
</dbReference>
<dbReference type="CDD" id="cd00130">
    <property type="entry name" value="PAS"/>
    <property type="match status" value="2"/>
</dbReference>
<dbReference type="InterPro" id="IPR000700">
    <property type="entry name" value="PAS-assoc_C"/>
</dbReference>
<dbReference type="PANTHER" id="PTHR44757:SF4">
    <property type="entry name" value="DIGUANYLATE CYCLASE DGCE-RELATED"/>
    <property type="match status" value="1"/>
</dbReference>
<evidence type="ECO:0000259" key="8">
    <source>
        <dbReference type="PROSITE" id="PS50112"/>
    </source>
</evidence>
<evidence type="ECO:0000256" key="2">
    <source>
        <dbReference type="ARBA" id="ARBA00022475"/>
    </source>
</evidence>
<dbReference type="InterPro" id="IPR013655">
    <property type="entry name" value="PAS_fold_3"/>
</dbReference>
<dbReference type="CDD" id="cd01949">
    <property type="entry name" value="GGDEF"/>
    <property type="match status" value="1"/>
</dbReference>
<keyword evidence="13" id="KW-1185">Reference proteome</keyword>
<dbReference type="InterPro" id="IPR013767">
    <property type="entry name" value="PAS_fold"/>
</dbReference>
<feature type="domain" description="GGDEF" evidence="11">
    <location>
        <begin position="599"/>
        <end position="732"/>
    </location>
</feature>
<dbReference type="Gene3D" id="3.30.450.20">
    <property type="entry name" value="PAS domain"/>
    <property type="match status" value="2"/>
</dbReference>
<dbReference type="InterPro" id="IPR000014">
    <property type="entry name" value="PAS"/>
</dbReference>
<feature type="transmembrane region" description="Helical" evidence="7">
    <location>
        <begin position="269"/>
        <end position="289"/>
    </location>
</feature>
<dbReference type="InterPro" id="IPR000160">
    <property type="entry name" value="GGDEF_dom"/>
</dbReference>
<keyword evidence="4 7" id="KW-1133">Transmembrane helix</keyword>
<evidence type="ECO:0008006" key="14">
    <source>
        <dbReference type="Google" id="ProtNLM"/>
    </source>
</evidence>
<dbReference type="NCBIfam" id="TIGR00229">
    <property type="entry name" value="sensory_box"/>
    <property type="match status" value="2"/>
</dbReference>
<dbReference type="PROSITE" id="PS50887">
    <property type="entry name" value="GGDEF"/>
    <property type="match status" value="1"/>
</dbReference>
<dbReference type="SUPFAM" id="SSF55785">
    <property type="entry name" value="PYP-like sensor domain (PAS domain)"/>
    <property type="match status" value="2"/>
</dbReference>
<evidence type="ECO:0000259" key="10">
    <source>
        <dbReference type="PROSITE" id="PS50883"/>
    </source>
</evidence>
<protein>
    <recommendedName>
        <fullName evidence="14">Diguanylate cyclase</fullName>
    </recommendedName>
</protein>
<dbReference type="PROSITE" id="PS50883">
    <property type="entry name" value="EAL"/>
    <property type="match status" value="1"/>
</dbReference>
<evidence type="ECO:0000259" key="9">
    <source>
        <dbReference type="PROSITE" id="PS50113"/>
    </source>
</evidence>
<dbReference type="PANTHER" id="PTHR44757">
    <property type="entry name" value="DIGUANYLATE CYCLASE DGCP"/>
    <property type="match status" value="1"/>
</dbReference>
<evidence type="ECO:0000313" key="12">
    <source>
        <dbReference type="EMBL" id="GHC27157.1"/>
    </source>
</evidence>
<dbReference type="SMART" id="SM00052">
    <property type="entry name" value="EAL"/>
    <property type="match status" value="1"/>
</dbReference>
<dbReference type="NCBIfam" id="TIGR00254">
    <property type="entry name" value="GGDEF"/>
    <property type="match status" value="1"/>
</dbReference>
<feature type="transmembrane region" description="Helical" evidence="7">
    <location>
        <begin position="20"/>
        <end position="41"/>
    </location>
</feature>
<dbReference type="Pfam" id="PF00990">
    <property type="entry name" value="GGDEF"/>
    <property type="match status" value="1"/>
</dbReference>
<dbReference type="InterPro" id="IPR001633">
    <property type="entry name" value="EAL_dom"/>
</dbReference>
<dbReference type="Pfam" id="PF08447">
    <property type="entry name" value="PAS_3"/>
    <property type="match status" value="1"/>
</dbReference>
<feature type="transmembrane region" description="Helical" evidence="7">
    <location>
        <begin position="166"/>
        <end position="185"/>
    </location>
</feature>
<feature type="transmembrane region" description="Helical" evidence="7">
    <location>
        <begin position="127"/>
        <end position="146"/>
    </location>
</feature>
<dbReference type="InterPro" id="IPR043128">
    <property type="entry name" value="Rev_trsase/Diguanyl_cyclase"/>
</dbReference>
<dbReference type="EMBL" id="BMZM01000002">
    <property type="protein sequence ID" value="GHC27157.1"/>
    <property type="molecule type" value="Genomic_DNA"/>
</dbReference>
<dbReference type="InterPro" id="IPR029787">
    <property type="entry name" value="Nucleotide_cyclase"/>
</dbReference>
<dbReference type="SUPFAM" id="SSF55073">
    <property type="entry name" value="Nucleotide cyclase"/>
    <property type="match status" value="1"/>
</dbReference>
<evidence type="ECO:0000256" key="4">
    <source>
        <dbReference type="ARBA" id="ARBA00022989"/>
    </source>
</evidence>
<dbReference type="InterPro" id="IPR035965">
    <property type="entry name" value="PAS-like_dom_sf"/>
</dbReference>
<feature type="domain" description="EAL" evidence="10">
    <location>
        <begin position="743"/>
        <end position="992"/>
    </location>
</feature>
<dbReference type="Pfam" id="PF00563">
    <property type="entry name" value="EAL"/>
    <property type="match status" value="1"/>
</dbReference>
<dbReference type="InterPro" id="IPR052155">
    <property type="entry name" value="Biofilm_reg_signaling"/>
</dbReference>
<dbReference type="CDD" id="cd01948">
    <property type="entry name" value="EAL"/>
    <property type="match status" value="1"/>
</dbReference>
<sequence>MLGIYEQIFGSSDVRHLGRWLRLLLFMLVYLMLAVGAMTLSHGDTTVVPPWLAGPLAIGALVRLHPRDWAIPFLGIALADMLAHYLCHAPYGVPRYTVINGIEILLGALWLRWRHGSGLIMGNISSLLRMLLVSVLGIPLIGSLMLASTEPWQAGSEFLQLWWGRYLSGCLGMLVMLPVVLNSSIRRWRTLLSRGILTSFNAMLALTVLSNVVIVVFFPDELVWSIVPLLLGALLFDFFRSTLLNVVSVISLVVLVYSGHQGEAPHFSMFHYITIALTVLPALLLGLALQSFRREQAQLSQSEQRWKSALEGSGQGVWEIDLVRHQIKASLEAHRLLGTEDEASACSMTYWREKTHPDDVARVEQAFSTHVAGQVPLYIAEYRIRQKDGDYRWYQSRGKVMQFDERGRPLKMIGTLIDIHAARQAEFEREQLARDLQEEKERLQVTLNSIGDGVIATDMGGSIVFMNPVAEEITGWPFLQARGRALQEVFHLHGQDMTPQSLELIETCVSRNEACMTGDDSILVNRCKESREVKATAAPVRASGGNAMGAILVFQDMSRARELQRHLTFTTSHDALTGLYNRRRFEQEVENVISGAACAPAILVILNLDHFKIINDSAGQLAGDALLIEVSRLIEQHISSCDVLARLGSDEFGLLLHDRDIDASAVWVDTVIQAIGALRFSWDGRLHDVSVSAGLIPLDSESASFSTVIGRANVACYTSKQCGRNRATVYHPGQEDIEQYHRDVFMAAGLREAIESDRFVLFCQRIVPLQGEGSDYLEVLVRMLGREGEVVAPGAFIPVAERYGIMTGVDRWVIEHTLIHNGERLKQVLAGRSLSINLSANSLNDAGFLPWLMKTMAASVIPAQMLIFEITETALMNHLALAREVIDALRKAGCRVALDDFGSGLSSFSYLRNFVVDIIKIDGGFVRHINDNTLDQVIVDAINQIAHRLGALTVAEFVEDGGSAERLVNMGVNYAQGYYLHRPMPLERLWLE</sequence>
<dbReference type="Proteomes" id="UP000604243">
    <property type="component" value="Unassembled WGS sequence"/>
</dbReference>
<reference evidence="13" key="1">
    <citation type="journal article" date="2019" name="Int. J. Syst. Evol. Microbiol.">
        <title>The Global Catalogue of Microorganisms (GCM) 10K type strain sequencing project: providing services to taxonomists for standard genome sequencing and annotation.</title>
        <authorList>
            <consortium name="The Broad Institute Genomics Platform"/>
            <consortium name="The Broad Institute Genome Sequencing Center for Infectious Disease"/>
            <person name="Wu L."/>
            <person name="Ma J."/>
        </authorList>
    </citation>
    <scope>NUCLEOTIDE SEQUENCE [LARGE SCALE GENOMIC DNA]</scope>
    <source>
        <strain evidence="13">KCTC 42082</strain>
    </source>
</reference>
<dbReference type="InterPro" id="IPR035919">
    <property type="entry name" value="EAL_sf"/>
</dbReference>
<dbReference type="Pfam" id="PF05231">
    <property type="entry name" value="MASE1"/>
    <property type="match status" value="1"/>
</dbReference>
<dbReference type="SMART" id="SM00086">
    <property type="entry name" value="PAC"/>
    <property type="match status" value="2"/>
</dbReference>
<evidence type="ECO:0000256" key="1">
    <source>
        <dbReference type="ARBA" id="ARBA00004651"/>
    </source>
</evidence>
<evidence type="ECO:0000256" key="7">
    <source>
        <dbReference type="SAM" id="Phobius"/>
    </source>
</evidence>
<name>A0ABQ3FJM1_9GAMM</name>
<proteinExistence type="predicted"/>
<evidence type="ECO:0000259" key="11">
    <source>
        <dbReference type="PROSITE" id="PS50887"/>
    </source>
</evidence>
<feature type="domain" description="PAC" evidence="9">
    <location>
        <begin position="378"/>
        <end position="431"/>
    </location>
</feature>
<dbReference type="Gene3D" id="3.30.70.270">
    <property type="match status" value="1"/>
</dbReference>
<evidence type="ECO:0000256" key="3">
    <source>
        <dbReference type="ARBA" id="ARBA00022692"/>
    </source>
</evidence>
<organism evidence="12 13">
    <name type="scientific">Kushneria pakistanensis</name>
    <dbReference type="NCBI Taxonomy" id="1508770"/>
    <lineage>
        <taxon>Bacteria</taxon>
        <taxon>Pseudomonadati</taxon>
        <taxon>Pseudomonadota</taxon>
        <taxon>Gammaproteobacteria</taxon>
        <taxon>Oceanospirillales</taxon>
        <taxon>Halomonadaceae</taxon>
        <taxon>Kushneria</taxon>
    </lineage>
</organism>
<dbReference type="SMART" id="SM00267">
    <property type="entry name" value="GGDEF"/>
    <property type="match status" value="1"/>
</dbReference>
<evidence type="ECO:0000313" key="13">
    <source>
        <dbReference type="Proteomes" id="UP000604243"/>
    </source>
</evidence>
<comment type="subcellular location">
    <subcellularLocation>
        <location evidence="1">Cell membrane</location>
        <topology evidence="1">Multi-pass membrane protein</topology>
    </subcellularLocation>
</comment>
<evidence type="ECO:0000256" key="6">
    <source>
        <dbReference type="SAM" id="Coils"/>
    </source>
</evidence>
<feature type="domain" description="PAS" evidence="8">
    <location>
        <begin position="439"/>
        <end position="491"/>
    </location>
</feature>
<evidence type="ECO:0000256" key="5">
    <source>
        <dbReference type="ARBA" id="ARBA00023136"/>
    </source>
</evidence>
<comment type="caution">
    <text evidence="12">The sequence shown here is derived from an EMBL/GenBank/DDBJ whole genome shotgun (WGS) entry which is preliminary data.</text>
</comment>
<dbReference type="RefSeq" id="WP_189517783.1">
    <property type="nucleotide sequence ID" value="NZ_BMZM01000002.1"/>
</dbReference>
<keyword evidence="3 7" id="KW-0812">Transmembrane</keyword>
<accession>A0ABQ3FJM1</accession>
<dbReference type="Pfam" id="PF00989">
    <property type="entry name" value="PAS"/>
    <property type="match status" value="1"/>
</dbReference>
<dbReference type="SMART" id="SM00091">
    <property type="entry name" value="PAS"/>
    <property type="match status" value="2"/>
</dbReference>
<dbReference type="SUPFAM" id="SSF141868">
    <property type="entry name" value="EAL domain-like"/>
    <property type="match status" value="1"/>
</dbReference>
<gene>
    <name evidence="12" type="ORF">GCM10010082_20620</name>
</gene>
<feature type="transmembrane region" description="Helical" evidence="7">
    <location>
        <begin position="97"/>
        <end position="115"/>
    </location>
</feature>
<dbReference type="Gene3D" id="3.20.20.450">
    <property type="entry name" value="EAL domain"/>
    <property type="match status" value="1"/>
</dbReference>
<keyword evidence="5 7" id="KW-0472">Membrane</keyword>
<dbReference type="InterPro" id="IPR001610">
    <property type="entry name" value="PAC"/>
</dbReference>
<keyword evidence="6" id="KW-0175">Coiled coil</keyword>
<dbReference type="InterPro" id="IPR007895">
    <property type="entry name" value="MASE1"/>
</dbReference>
<feature type="coiled-coil region" evidence="6">
    <location>
        <begin position="422"/>
        <end position="449"/>
    </location>
</feature>
<feature type="transmembrane region" description="Helical" evidence="7">
    <location>
        <begin position="238"/>
        <end position="257"/>
    </location>
</feature>